<evidence type="ECO:0000313" key="4">
    <source>
        <dbReference type="Proteomes" id="UP000005233"/>
    </source>
</evidence>
<protein>
    <submittedName>
        <fullName evidence="3">Adenosylcobinamide-phosphate guanylyltransferase</fullName>
    </submittedName>
</protein>
<dbReference type="Proteomes" id="UP000005233">
    <property type="component" value="Chromosome"/>
</dbReference>
<dbReference type="KEGG" id="mez:Mtc_1095"/>
<dbReference type="eggNOG" id="arCOG01871">
    <property type="taxonomic scope" value="Archaea"/>
</dbReference>
<dbReference type="PANTHER" id="PTHR19136">
    <property type="entry name" value="MOLYBDENUM COFACTOR GUANYLYLTRANSFERASE"/>
    <property type="match status" value="1"/>
</dbReference>
<accession>H8I721</accession>
<dbReference type="OrthoDB" id="9782at2157"/>
<dbReference type="SUPFAM" id="SSF53448">
    <property type="entry name" value="Nucleotide-diphospho-sugar transferases"/>
    <property type="match status" value="1"/>
</dbReference>
<evidence type="ECO:0000256" key="1">
    <source>
        <dbReference type="ARBA" id="ARBA00022679"/>
    </source>
</evidence>
<dbReference type="AlphaFoldDB" id="H8I721"/>
<dbReference type="InterPro" id="IPR025877">
    <property type="entry name" value="MobA-like_NTP_Trfase"/>
</dbReference>
<feature type="domain" description="MobA-like NTP transferase" evidence="2">
    <location>
        <begin position="3"/>
        <end position="129"/>
    </location>
</feature>
<dbReference type="RefSeq" id="WP_014405689.1">
    <property type="nucleotide sequence ID" value="NC_017034.1"/>
</dbReference>
<name>H8I721_METCZ</name>
<dbReference type="Gene3D" id="3.90.550.10">
    <property type="entry name" value="Spore Coat Polysaccharide Biosynthesis Protein SpsA, Chain A"/>
    <property type="match status" value="1"/>
</dbReference>
<keyword evidence="3" id="KW-0548">Nucleotidyltransferase</keyword>
<organism evidence="3 4">
    <name type="scientific">Methanocella conradii (strain DSM 24694 / JCM 17849 / CGMCC 1.5162 / HZ254)</name>
    <dbReference type="NCBI Taxonomy" id="1041930"/>
    <lineage>
        <taxon>Archaea</taxon>
        <taxon>Methanobacteriati</taxon>
        <taxon>Methanobacteriota</taxon>
        <taxon>Stenosarchaea group</taxon>
        <taxon>Methanomicrobia</taxon>
        <taxon>Methanocellales</taxon>
        <taxon>Methanocellaceae</taxon>
        <taxon>Methanocella</taxon>
    </lineage>
</organism>
<evidence type="ECO:0000313" key="3">
    <source>
        <dbReference type="EMBL" id="AFC99851.1"/>
    </source>
</evidence>
<reference evidence="3 4" key="1">
    <citation type="journal article" date="2012" name="J. Bacteriol.">
        <title>Complete genome sequence of a thermophilic methanogen, Methanocella conradii HZ254, isolated from Chinese rice field soil.</title>
        <authorList>
            <person name="Lu Z."/>
            <person name="Lu Y."/>
        </authorList>
    </citation>
    <scope>NUCLEOTIDE SEQUENCE [LARGE SCALE GENOMIC DNA]</scope>
    <source>
        <strain evidence="4">DSM 24694 / JCM 17849 / CGMCC 1.5162 / HZ254</strain>
    </source>
</reference>
<dbReference type="InterPro" id="IPR029044">
    <property type="entry name" value="Nucleotide-diphossugar_trans"/>
</dbReference>
<dbReference type="PANTHER" id="PTHR19136:SF86">
    <property type="entry name" value="ADENOSYLCOBINAMIDE-PHOSPHATE GUANYLYLTRANSFERASE"/>
    <property type="match status" value="1"/>
</dbReference>
<keyword evidence="1" id="KW-0808">Transferase</keyword>
<dbReference type="GeneID" id="11971220"/>
<gene>
    <name evidence="3" type="primary">cobY</name>
    <name evidence="3" type="ordered locus">Mtc_1095</name>
</gene>
<dbReference type="Pfam" id="PF12804">
    <property type="entry name" value="NTP_transf_3"/>
    <property type="match status" value="1"/>
</dbReference>
<dbReference type="EMBL" id="CP003243">
    <property type="protein sequence ID" value="AFC99851.1"/>
    <property type="molecule type" value="Genomic_DNA"/>
</dbReference>
<proteinExistence type="predicted"/>
<keyword evidence="4" id="KW-1185">Reference proteome</keyword>
<dbReference type="HOGENOM" id="CLU_098907_0_0_2"/>
<dbReference type="GO" id="GO:0016779">
    <property type="term" value="F:nucleotidyltransferase activity"/>
    <property type="evidence" value="ECO:0007669"/>
    <property type="project" value="UniProtKB-KW"/>
</dbReference>
<dbReference type="STRING" id="1041930.Mtc_1095"/>
<evidence type="ECO:0000259" key="2">
    <source>
        <dbReference type="Pfam" id="PF12804"/>
    </source>
</evidence>
<sequence>MDVLVMAGGKGERMGGIEKPMLLLCGKPLISYVLEALSKSSSIGKIYVAVSPSVPQTSDYIKKWPDKRVSIVMTPGSGYIEDMAFAVRALGHREPLLVVSADLPLITPAIIERVISEYHRCGKEALSVRVEAHGASSRQYLQTNTGVLTIPAGLNVVHGAHIDRAQDEYVLILEDPSLAANVNYRKDLTYCEQIFAGKHGEDERRHLRE</sequence>